<sequence>MRVLALASMTVVIALVHISCPPTVRADTAGALNGTYRASSLGFQAKTNSRFEQQATVRSTWTIQTTCSLADLCAGTVTSDQGWTAEVRNMAGQWFVRRTLPDWMKCPDGVTTYPGQQIFKFYPVDEEGQAVRNSQTWAGWDETTGVSGACGRNLQTQITMPFRLDQTA</sequence>
<evidence type="ECO:0000313" key="2">
    <source>
        <dbReference type="EMBL" id="EJZ12974.1"/>
    </source>
</evidence>
<evidence type="ECO:0008006" key="4">
    <source>
        <dbReference type="Google" id="ProtNLM"/>
    </source>
</evidence>
<evidence type="ECO:0000256" key="1">
    <source>
        <dbReference type="SAM" id="SignalP"/>
    </source>
</evidence>
<proteinExistence type="predicted"/>
<dbReference type="RefSeq" id="WP_003928469.1">
    <property type="nucleotide sequence ID" value="NZ_JH814683.1"/>
</dbReference>
<reference evidence="2 3" key="1">
    <citation type="journal article" date="2012" name="J. Bacteriol.">
        <title>Complete Genome Sequence of Mycobacterium vaccae Type Strain ATCC 25954.</title>
        <authorList>
            <person name="Ho Y.S."/>
            <person name="Adroub S.A."/>
            <person name="Abadi M."/>
            <person name="Al Alwan B."/>
            <person name="Alkhateeb R."/>
            <person name="Gao G."/>
            <person name="Ragab A."/>
            <person name="Ali S."/>
            <person name="van Soolingen D."/>
            <person name="Bitter W."/>
            <person name="Pain A."/>
            <person name="Abdallah A.M."/>
        </authorList>
    </citation>
    <scope>NUCLEOTIDE SEQUENCE [LARGE SCALE GENOMIC DNA]</scope>
    <source>
        <strain evidence="2 3">ATCC 25954</strain>
    </source>
</reference>
<dbReference type="Proteomes" id="UP000006072">
    <property type="component" value="Unassembled WGS sequence"/>
</dbReference>
<feature type="signal peptide" evidence="1">
    <location>
        <begin position="1"/>
        <end position="26"/>
    </location>
</feature>
<dbReference type="eggNOG" id="ENOG5031G6N">
    <property type="taxonomic scope" value="Bacteria"/>
</dbReference>
<dbReference type="HOGENOM" id="CLU_135576_0_0_11"/>
<comment type="caution">
    <text evidence="2">The sequence shown here is derived from an EMBL/GenBank/DDBJ whole genome shotgun (WGS) entry which is preliminary data.</text>
</comment>
<organism evidence="2 3">
    <name type="scientific">Mycolicibacterium vaccae ATCC 25954</name>
    <dbReference type="NCBI Taxonomy" id="1194972"/>
    <lineage>
        <taxon>Bacteria</taxon>
        <taxon>Bacillati</taxon>
        <taxon>Actinomycetota</taxon>
        <taxon>Actinomycetes</taxon>
        <taxon>Mycobacteriales</taxon>
        <taxon>Mycobacteriaceae</taxon>
        <taxon>Mycolicibacterium</taxon>
    </lineage>
</organism>
<dbReference type="AlphaFoldDB" id="K0VP47"/>
<protein>
    <recommendedName>
        <fullName evidence="4">Secreted protein</fullName>
    </recommendedName>
</protein>
<accession>K0VP47</accession>
<evidence type="ECO:0000313" key="3">
    <source>
        <dbReference type="Proteomes" id="UP000006072"/>
    </source>
</evidence>
<name>K0VP47_MYCVA</name>
<gene>
    <name evidence="2" type="ORF">MVAC_00470</name>
</gene>
<keyword evidence="1" id="KW-0732">Signal</keyword>
<dbReference type="PATRIC" id="fig|1194972.3.peg.98"/>
<feature type="chain" id="PRO_5003842321" description="Secreted protein" evidence="1">
    <location>
        <begin position="27"/>
        <end position="168"/>
    </location>
</feature>
<dbReference type="EMBL" id="ALQA01000001">
    <property type="protein sequence ID" value="EJZ12974.1"/>
    <property type="molecule type" value="Genomic_DNA"/>
</dbReference>
<keyword evidence="3" id="KW-1185">Reference proteome</keyword>